<organism evidence="2 3">
    <name type="scientific">Paracoccus onubensis</name>
    <dbReference type="NCBI Taxonomy" id="1675788"/>
    <lineage>
        <taxon>Bacteria</taxon>
        <taxon>Pseudomonadati</taxon>
        <taxon>Pseudomonadota</taxon>
        <taxon>Alphaproteobacteria</taxon>
        <taxon>Rhodobacterales</taxon>
        <taxon>Paracoccaceae</taxon>
        <taxon>Paracoccus</taxon>
    </lineage>
</organism>
<sequence length="655" mass="72505">MDMKTQDTGSLDPVTFEVLKNSFITSVDLMAEQMLRTCYSFVIYNRDFSNALHDAEGNSVAQGNQDIAVHVGTLHFTCKDVIRVFSGKMLPGDVYAINDPYAGGTHFSDVRLVRPIFDDDDLIGFSQSNGHWSDLGGSVPGSFDVSARDMFREAVRITPVRLFRAGEFCHDVAEMIAQNTRDPASIIGDIHSQAGATAVAEREILRLVRKYGKDQVLQGMGAVQDYVEKSVRSRIAALPDGEWETVDYIDRDPAKGEGMIPIRIRMTIKGDRITYDFEGSHPTISSIYNSAPGATFSAVVAGMKTFFPDLPLNSGFYRMIDIKAPENSVVSAAWPVAVTGFLMPFEKIMNAIFEMWSQIMPEKSIACAFNLEYLLAGGRDLRSPDKPIFMFYEWLPGGWGGRNGKDGSDVTTACFGTGLMSQPNEGNERVNPTRTVEFQILRDSAGPGKWRGGAGVQKTSILLESEHAVMSYICDRERAVVWGIEGGLPSMPHGLSIRRSGEKEAKWLGSVFSDYPVYTGDEFARPTAGGGGYGDPLERDPQAVCDDVASDYVSIERAAKDYGVVVTEIDADLCEFEIDLPATGKLRDEIRAERKNWARMPAKEVAALYRKGEIDSLDAVRRYATILDWETGELLEKTTAQFRESFERRTVSHWA</sequence>
<dbReference type="InterPro" id="IPR003692">
    <property type="entry name" value="Hydantoinase_B"/>
</dbReference>
<dbReference type="PANTHER" id="PTHR11365:SF23">
    <property type="entry name" value="HYPOTHETICAL 5-OXOPROLINASE (EUROFUNG)-RELATED"/>
    <property type="match status" value="1"/>
</dbReference>
<dbReference type="EMBL" id="QZCG01000007">
    <property type="protein sequence ID" value="RJE84933.1"/>
    <property type="molecule type" value="Genomic_DNA"/>
</dbReference>
<proteinExistence type="predicted"/>
<reference evidence="3" key="1">
    <citation type="submission" date="2018-09" db="EMBL/GenBank/DDBJ databases">
        <title>Acidovorax cavernicola nov. sp. isolated from Gruta de las Maravillas (Aracena, Spain).</title>
        <authorList>
            <person name="Jurado V."/>
            <person name="Gutierrez-Patricio S."/>
            <person name="Gonzalez-Pimentel J.L."/>
            <person name="Miller A.Z."/>
            <person name="Laiz L."/>
            <person name="Saiz-Jimenez C."/>
        </authorList>
    </citation>
    <scope>NUCLEOTIDE SEQUENCE [LARGE SCALE GENOMIC DNA]</scope>
    <source>
        <strain evidence="3">1011MAR3C25</strain>
    </source>
</reference>
<dbReference type="AlphaFoldDB" id="A0A418SVF0"/>
<dbReference type="Pfam" id="PF02538">
    <property type="entry name" value="Hydantoinase_B"/>
    <property type="match status" value="1"/>
</dbReference>
<evidence type="ECO:0000313" key="2">
    <source>
        <dbReference type="EMBL" id="RJE84933.1"/>
    </source>
</evidence>
<comment type="caution">
    <text evidence="2">The sequence shown here is derived from an EMBL/GenBank/DDBJ whole genome shotgun (WGS) entry which is preliminary data.</text>
</comment>
<feature type="domain" description="Hydantoinase B/oxoprolinase" evidence="1">
    <location>
        <begin position="12"/>
        <end position="536"/>
    </location>
</feature>
<keyword evidence="3" id="KW-1185">Reference proteome</keyword>
<dbReference type="GO" id="GO:0005829">
    <property type="term" value="C:cytosol"/>
    <property type="evidence" value="ECO:0007669"/>
    <property type="project" value="TreeGrafter"/>
</dbReference>
<accession>A0A418SVF0</accession>
<dbReference type="PANTHER" id="PTHR11365">
    <property type="entry name" value="5-OXOPROLINASE RELATED"/>
    <property type="match status" value="1"/>
</dbReference>
<evidence type="ECO:0000313" key="3">
    <source>
        <dbReference type="Proteomes" id="UP000284202"/>
    </source>
</evidence>
<evidence type="ECO:0000259" key="1">
    <source>
        <dbReference type="Pfam" id="PF02538"/>
    </source>
</evidence>
<dbReference type="OrthoDB" id="9761586at2"/>
<gene>
    <name evidence="2" type="ORF">D3P04_11550</name>
</gene>
<dbReference type="GO" id="GO:0017168">
    <property type="term" value="F:5-oxoprolinase (ATP-hydrolyzing) activity"/>
    <property type="evidence" value="ECO:0007669"/>
    <property type="project" value="TreeGrafter"/>
</dbReference>
<dbReference type="GO" id="GO:0006749">
    <property type="term" value="P:glutathione metabolic process"/>
    <property type="evidence" value="ECO:0007669"/>
    <property type="project" value="TreeGrafter"/>
</dbReference>
<dbReference type="Proteomes" id="UP000284202">
    <property type="component" value="Unassembled WGS sequence"/>
</dbReference>
<name>A0A418SVF0_9RHOB</name>
<dbReference type="InterPro" id="IPR045079">
    <property type="entry name" value="Oxoprolinase-like"/>
</dbReference>
<protein>
    <submittedName>
        <fullName evidence="2">Hydantoinase B/oxoprolinase family protein</fullName>
    </submittedName>
</protein>